<gene>
    <name evidence="2" type="ORF">DPMN_137198</name>
</gene>
<evidence type="ECO:0000313" key="3">
    <source>
        <dbReference type="Proteomes" id="UP000828390"/>
    </source>
</evidence>
<dbReference type="Pfam" id="PF00092">
    <property type="entry name" value="VWA"/>
    <property type="match status" value="1"/>
</dbReference>
<dbReference type="SUPFAM" id="SSF53300">
    <property type="entry name" value="vWA-like"/>
    <property type="match status" value="1"/>
</dbReference>
<proteinExistence type="predicted"/>
<comment type="caution">
    <text evidence="2">The sequence shown here is derived from an EMBL/GenBank/DDBJ whole genome shotgun (WGS) entry which is preliminary data.</text>
</comment>
<organism evidence="2 3">
    <name type="scientific">Dreissena polymorpha</name>
    <name type="common">Zebra mussel</name>
    <name type="synonym">Mytilus polymorpha</name>
    <dbReference type="NCBI Taxonomy" id="45954"/>
    <lineage>
        <taxon>Eukaryota</taxon>
        <taxon>Metazoa</taxon>
        <taxon>Spiralia</taxon>
        <taxon>Lophotrochozoa</taxon>
        <taxon>Mollusca</taxon>
        <taxon>Bivalvia</taxon>
        <taxon>Autobranchia</taxon>
        <taxon>Heteroconchia</taxon>
        <taxon>Euheterodonta</taxon>
        <taxon>Imparidentia</taxon>
        <taxon>Neoheterodontei</taxon>
        <taxon>Myida</taxon>
        <taxon>Dreissenoidea</taxon>
        <taxon>Dreissenidae</taxon>
        <taxon>Dreissena</taxon>
    </lineage>
</organism>
<dbReference type="Gene3D" id="3.40.50.410">
    <property type="entry name" value="von Willebrand factor, type A domain"/>
    <property type="match status" value="1"/>
</dbReference>
<dbReference type="EMBL" id="JAIWYP010000006">
    <property type="protein sequence ID" value="KAH3808839.1"/>
    <property type="molecule type" value="Genomic_DNA"/>
</dbReference>
<name>A0A9D4G1E5_DREPO</name>
<feature type="domain" description="VWFA" evidence="1">
    <location>
        <begin position="1"/>
        <end position="114"/>
    </location>
</feature>
<dbReference type="InterPro" id="IPR002035">
    <property type="entry name" value="VWF_A"/>
</dbReference>
<protein>
    <recommendedName>
        <fullName evidence="1">VWFA domain-containing protein</fullName>
    </recommendedName>
</protein>
<dbReference type="InterPro" id="IPR036465">
    <property type="entry name" value="vWFA_dom_sf"/>
</dbReference>
<dbReference type="Proteomes" id="UP000828390">
    <property type="component" value="Unassembled WGS sequence"/>
</dbReference>
<accession>A0A9D4G1E5</accession>
<evidence type="ECO:0000259" key="1">
    <source>
        <dbReference type="PROSITE" id="PS50234"/>
    </source>
</evidence>
<dbReference type="PROSITE" id="PS50234">
    <property type="entry name" value="VWFA"/>
    <property type="match status" value="1"/>
</dbReference>
<reference evidence="2" key="1">
    <citation type="journal article" date="2019" name="bioRxiv">
        <title>The Genome of the Zebra Mussel, Dreissena polymorpha: A Resource for Invasive Species Research.</title>
        <authorList>
            <person name="McCartney M.A."/>
            <person name="Auch B."/>
            <person name="Kono T."/>
            <person name="Mallez S."/>
            <person name="Zhang Y."/>
            <person name="Obille A."/>
            <person name="Becker A."/>
            <person name="Abrahante J.E."/>
            <person name="Garbe J."/>
            <person name="Badalamenti J.P."/>
            <person name="Herman A."/>
            <person name="Mangelson H."/>
            <person name="Liachko I."/>
            <person name="Sullivan S."/>
            <person name="Sone E.D."/>
            <person name="Koren S."/>
            <person name="Silverstein K.A.T."/>
            <person name="Beckman K.B."/>
            <person name="Gohl D.M."/>
        </authorList>
    </citation>
    <scope>NUCLEOTIDE SEQUENCE</scope>
    <source>
        <strain evidence="2">Duluth1</strain>
        <tissue evidence="2">Whole animal</tissue>
    </source>
</reference>
<evidence type="ECO:0000313" key="2">
    <source>
        <dbReference type="EMBL" id="KAH3808839.1"/>
    </source>
</evidence>
<reference evidence="2" key="2">
    <citation type="submission" date="2020-11" db="EMBL/GenBank/DDBJ databases">
        <authorList>
            <person name="McCartney M.A."/>
            <person name="Auch B."/>
            <person name="Kono T."/>
            <person name="Mallez S."/>
            <person name="Becker A."/>
            <person name="Gohl D.M."/>
            <person name="Silverstein K.A.T."/>
            <person name="Koren S."/>
            <person name="Bechman K.B."/>
            <person name="Herman A."/>
            <person name="Abrahante J.E."/>
            <person name="Garbe J."/>
        </authorList>
    </citation>
    <scope>NUCLEOTIDE SEQUENCE</scope>
    <source>
        <strain evidence="2">Duluth1</strain>
        <tissue evidence="2">Whole animal</tissue>
    </source>
</reference>
<sequence length="117" mass="12781">MKSVLRGLTYLGGVPRPYYGLETVYTSIFTYSDGDRVDADNVVILFTSGNSADPVATLQWATTVKSITSHVFVVAMDMILGYNLQELTKWASDSRHVIQPFGATSILKHIPGAITNP</sequence>
<dbReference type="AlphaFoldDB" id="A0A9D4G1E5"/>
<keyword evidence="3" id="KW-1185">Reference proteome</keyword>